<keyword evidence="3" id="KW-0808">Transferase</keyword>
<evidence type="ECO:0000313" key="4">
    <source>
        <dbReference type="Proteomes" id="UP000266340"/>
    </source>
</evidence>
<dbReference type="PANTHER" id="PTHR45947:SF3">
    <property type="entry name" value="SULFOQUINOVOSYL TRANSFERASE SQD2"/>
    <property type="match status" value="1"/>
</dbReference>
<keyword evidence="4" id="KW-1185">Reference proteome</keyword>
<dbReference type="CDD" id="cd03801">
    <property type="entry name" value="GT4_PimA-like"/>
    <property type="match status" value="1"/>
</dbReference>
<comment type="caution">
    <text evidence="3">The sequence shown here is derived from an EMBL/GenBank/DDBJ whole genome shotgun (WGS) entry which is preliminary data.</text>
</comment>
<dbReference type="GO" id="GO:0016757">
    <property type="term" value="F:glycosyltransferase activity"/>
    <property type="evidence" value="ECO:0007669"/>
    <property type="project" value="InterPro"/>
</dbReference>
<evidence type="ECO:0000259" key="1">
    <source>
        <dbReference type="Pfam" id="PF00534"/>
    </source>
</evidence>
<sequence>MRGERERAMLKVAFVTPGAYAVPSAMGGSVERVVEKVVPLLVPRVDARIYGRTARRLPKQERWRGVRCERFPAASKSAYFRRVCRRLRAFRPHIIQVENRPLWVPKLKRLFPDSRIWLNLHSTTFISRPYLSAEARSRCLSSADRIVVNSHFLKDVISGLVPRTAARIRVNHLGVDLERFSERSEPEDDEQRSSDLRKGRWNNRKVVLYVGRLVPQKGVHHLLGAMKDIVREHPDVLVVIVGGARYGSKRGSAYVEKLKRMARPWEKHVHFEPYAPHDQIHRWYEKADVAVVPSVGKEAFGLVNVEAMASRLPVVATAAGGIKEVVADGETGFLISARKEEIRKQLADKVDGLLKDEELRIKMGKCGRERVERLFTWQRTSDRWIELAKEGMHDR</sequence>
<dbReference type="InterPro" id="IPR001296">
    <property type="entry name" value="Glyco_trans_1"/>
</dbReference>
<dbReference type="InterPro" id="IPR050194">
    <property type="entry name" value="Glycosyltransferase_grp1"/>
</dbReference>
<protein>
    <submittedName>
        <fullName evidence="3">Glycosyltransferase family 1 protein</fullName>
    </submittedName>
</protein>
<dbReference type="Pfam" id="PF13439">
    <property type="entry name" value="Glyco_transf_4"/>
    <property type="match status" value="1"/>
</dbReference>
<dbReference type="OrthoDB" id="139410at2"/>
<feature type="domain" description="Glycosyltransferase subfamily 4-like N-terminal" evidence="2">
    <location>
        <begin position="30"/>
        <end position="179"/>
    </location>
</feature>
<dbReference type="SUPFAM" id="SSF53756">
    <property type="entry name" value="UDP-Glycosyltransferase/glycogen phosphorylase"/>
    <property type="match status" value="1"/>
</dbReference>
<accession>A0A398CSR8</accession>
<organism evidence="3 4">
    <name type="scientific">Cohnella faecalis</name>
    <dbReference type="NCBI Taxonomy" id="2315694"/>
    <lineage>
        <taxon>Bacteria</taxon>
        <taxon>Bacillati</taxon>
        <taxon>Bacillota</taxon>
        <taxon>Bacilli</taxon>
        <taxon>Bacillales</taxon>
        <taxon>Paenibacillaceae</taxon>
        <taxon>Cohnella</taxon>
    </lineage>
</organism>
<dbReference type="EMBL" id="QXJM01000039">
    <property type="protein sequence ID" value="RIE02857.1"/>
    <property type="molecule type" value="Genomic_DNA"/>
</dbReference>
<evidence type="ECO:0000259" key="2">
    <source>
        <dbReference type="Pfam" id="PF13439"/>
    </source>
</evidence>
<dbReference type="AlphaFoldDB" id="A0A398CSR8"/>
<proteinExistence type="predicted"/>
<dbReference type="Proteomes" id="UP000266340">
    <property type="component" value="Unassembled WGS sequence"/>
</dbReference>
<name>A0A398CSR8_9BACL</name>
<dbReference type="Gene3D" id="3.40.50.2000">
    <property type="entry name" value="Glycogen Phosphorylase B"/>
    <property type="match status" value="2"/>
</dbReference>
<feature type="domain" description="Glycosyl transferase family 1" evidence="1">
    <location>
        <begin position="199"/>
        <end position="370"/>
    </location>
</feature>
<dbReference type="PANTHER" id="PTHR45947">
    <property type="entry name" value="SULFOQUINOVOSYL TRANSFERASE SQD2"/>
    <property type="match status" value="1"/>
</dbReference>
<reference evidence="3 4" key="1">
    <citation type="submission" date="2018-09" db="EMBL/GenBank/DDBJ databases">
        <title>Cohnella cavernae sp. nov., isolated from a karst cave.</title>
        <authorList>
            <person name="Zhu H."/>
        </authorList>
    </citation>
    <scope>NUCLEOTIDE SEQUENCE [LARGE SCALE GENOMIC DNA]</scope>
    <source>
        <strain evidence="3 4">K2E09-144</strain>
    </source>
</reference>
<dbReference type="InterPro" id="IPR028098">
    <property type="entry name" value="Glyco_trans_4-like_N"/>
</dbReference>
<gene>
    <name evidence="3" type="ORF">D3H35_19715</name>
</gene>
<dbReference type="Pfam" id="PF00534">
    <property type="entry name" value="Glycos_transf_1"/>
    <property type="match status" value="1"/>
</dbReference>
<evidence type="ECO:0000313" key="3">
    <source>
        <dbReference type="EMBL" id="RIE02857.1"/>
    </source>
</evidence>